<evidence type="ECO:0000256" key="4">
    <source>
        <dbReference type="ARBA" id="ARBA00022692"/>
    </source>
</evidence>
<dbReference type="InterPro" id="IPR011066">
    <property type="entry name" value="MscS_channel_C_sf"/>
</dbReference>
<evidence type="ECO:0000256" key="2">
    <source>
        <dbReference type="ARBA" id="ARBA00008017"/>
    </source>
</evidence>
<keyword evidence="3" id="KW-1003">Cell membrane</keyword>
<feature type="domain" description="Mechanosensitive ion channel MscS" evidence="9">
    <location>
        <begin position="110"/>
        <end position="181"/>
    </location>
</feature>
<dbReference type="RefSeq" id="WP_134243858.1">
    <property type="nucleotide sequence ID" value="NZ_SNTY01000014.1"/>
</dbReference>
<dbReference type="Pfam" id="PF00924">
    <property type="entry name" value="MS_channel_2nd"/>
    <property type="match status" value="1"/>
</dbReference>
<dbReference type="InterPro" id="IPR010920">
    <property type="entry name" value="LSM_dom_sf"/>
</dbReference>
<feature type="transmembrane region" description="Helical" evidence="7">
    <location>
        <begin position="89"/>
        <end position="106"/>
    </location>
</feature>
<sequence length="313" mass="35385">MALDITEQLKSTFTGMVSGIKTDRLEDILVALVMLTLGFFVARLMSNAFIRTIGFRFNAHQRLVWRRGIFYFIFMLFLITSLREAGFKLSVFLGAAGILTVAFGFASQTSASNLISGLFLIGEGSFEVGDLIQMTLIRGYVIEGEVISIDLLSIKLRTVDNIFIRVPNEQLIRTPVQNLSRFPIRRIPITLAIAFQEDMSKVRQVLLNLASEYPLVLDEPKPRVTVTAFRESTIELMFAVWTRRENFLTVRDEIQEMIKDDFIRNHIEIPVPKIDLHQGLSDPDGMISAEHLQGPNLNAQSMNNPPLGPTPRR</sequence>
<dbReference type="Gene3D" id="2.30.30.60">
    <property type="match status" value="1"/>
</dbReference>
<dbReference type="SUPFAM" id="SSF82861">
    <property type="entry name" value="Mechanosensitive channel protein MscS (YggB), transmembrane region"/>
    <property type="match status" value="1"/>
</dbReference>
<dbReference type="EMBL" id="SNTY01000014">
    <property type="protein sequence ID" value="TEU29420.1"/>
    <property type="molecule type" value="Genomic_DNA"/>
</dbReference>
<dbReference type="SUPFAM" id="SSF82689">
    <property type="entry name" value="Mechanosensitive channel protein MscS (YggB), C-terminal domain"/>
    <property type="match status" value="1"/>
</dbReference>
<keyword evidence="7" id="KW-0406">Ion transport</keyword>
<dbReference type="InterPro" id="IPR045275">
    <property type="entry name" value="MscS_archaea/bacteria_type"/>
</dbReference>
<feature type="transmembrane region" description="Helical" evidence="7">
    <location>
        <begin position="64"/>
        <end position="83"/>
    </location>
</feature>
<dbReference type="SUPFAM" id="SSF50182">
    <property type="entry name" value="Sm-like ribonucleoproteins"/>
    <property type="match status" value="1"/>
</dbReference>
<evidence type="ECO:0000256" key="3">
    <source>
        <dbReference type="ARBA" id="ARBA00022475"/>
    </source>
</evidence>
<dbReference type="PANTHER" id="PTHR30221:SF20">
    <property type="entry name" value="SMALL-CONDUCTANCE MECHANOSENSITIVE CHANNEL"/>
    <property type="match status" value="1"/>
</dbReference>
<accession>A0A4Y7XE34</accession>
<dbReference type="OrthoDB" id="9799209at2"/>
<dbReference type="GO" id="GO:0008381">
    <property type="term" value="F:mechanosensitive monoatomic ion channel activity"/>
    <property type="evidence" value="ECO:0007669"/>
    <property type="project" value="InterPro"/>
</dbReference>
<dbReference type="InterPro" id="IPR049278">
    <property type="entry name" value="MS_channel_C"/>
</dbReference>
<evidence type="ECO:0000313" key="11">
    <source>
        <dbReference type="EMBL" id="TEU29420.1"/>
    </source>
</evidence>
<evidence type="ECO:0000256" key="7">
    <source>
        <dbReference type="RuleBase" id="RU369025"/>
    </source>
</evidence>
<evidence type="ECO:0000256" key="6">
    <source>
        <dbReference type="ARBA" id="ARBA00023136"/>
    </source>
</evidence>
<dbReference type="GO" id="GO:0005886">
    <property type="term" value="C:plasma membrane"/>
    <property type="evidence" value="ECO:0007669"/>
    <property type="project" value="UniProtKB-SubCell"/>
</dbReference>
<proteinExistence type="inferred from homology"/>
<dbReference type="AlphaFoldDB" id="A0A4Y7XE34"/>
<evidence type="ECO:0000313" key="12">
    <source>
        <dbReference type="Proteomes" id="UP000297834"/>
    </source>
</evidence>
<dbReference type="PANTHER" id="PTHR30221">
    <property type="entry name" value="SMALL-CONDUCTANCE MECHANOSENSITIVE CHANNEL"/>
    <property type="match status" value="1"/>
</dbReference>
<dbReference type="Gene3D" id="1.10.287.1260">
    <property type="match status" value="1"/>
</dbReference>
<reference evidence="11 12" key="1">
    <citation type="submission" date="2019-03" db="EMBL/GenBank/DDBJ databases">
        <title>Alkanindiges illinoisensis: a potential pathogenic isolated from ascites of a gastric cancer patient with abdominal metastasis.</title>
        <authorList>
            <person name="Hu X."/>
            <person name="Yang B."/>
            <person name="Yan X."/>
            <person name="Lin L."/>
            <person name="Zhao H."/>
            <person name="Zhou F."/>
            <person name="Su B."/>
            <person name="Chen J."/>
            <person name="Rui Y."/>
            <person name="Wang Q."/>
            <person name="Zheng L."/>
        </authorList>
    </citation>
    <scope>NUCLEOTIDE SEQUENCE [LARGE SCALE GENOMIC DNA]</scope>
    <source>
        <strain evidence="11 12">NFYY 23406</strain>
    </source>
</reference>
<dbReference type="InterPro" id="IPR006685">
    <property type="entry name" value="MscS_channel_2nd"/>
</dbReference>
<dbReference type="Pfam" id="PF21082">
    <property type="entry name" value="MS_channel_3rd"/>
    <property type="match status" value="1"/>
</dbReference>
<evidence type="ECO:0000256" key="8">
    <source>
        <dbReference type="SAM" id="MobiDB-lite"/>
    </source>
</evidence>
<evidence type="ECO:0000256" key="5">
    <source>
        <dbReference type="ARBA" id="ARBA00022989"/>
    </source>
</evidence>
<feature type="transmembrane region" description="Helical" evidence="7">
    <location>
        <begin position="28"/>
        <end position="44"/>
    </location>
</feature>
<organism evidence="11 12">
    <name type="scientific">Alkanindiges illinoisensis</name>
    <dbReference type="NCBI Taxonomy" id="197183"/>
    <lineage>
        <taxon>Bacteria</taxon>
        <taxon>Pseudomonadati</taxon>
        <taxon>Pseudomonadota</taxon>
        <taxon>Gammaproteobacteria</taxon>
        <taxon>Moraxellales</taxon>
        <taxon>Moraxellaceae</taxon>
        <taxon>Alkanindiges</taxon>
    </lineage>
</organism>
<feature type="compositionally biased region" description="Polar residues" evidence="8">
    <location>
        <begin position="295"/>
        <end position="304"/>
    </location>
</feature>
<comment type="function">
    <text evidence="7">Mechanosensitive channel that participates in the regulation of osmotic pressure changes within the cell, opening in response to stretch forces in the membrane lipid bilayer, without the need for other proteins. Contributes to normal resistance to hypoosmotic shock. Forms an ion channel of 1.0 nanosiemens conductance with a slight preference for anions.</text>
</comment>
<keyword evidence="7" id="KW-0407">Ion channel</keyword>
<keyword evidence="12" id="KW-1185">Reference proteome</keyword>
<protein>
    <recommendedName>
        <fullName evidence="7">Small-conductance mechanosensitive channel</fullName>
    </recommendedName>
</protein>
<comment type="caution">
    <text evidence="11">The sequence shown here is derived from an EMBL/GenBank/DDBJ whole genome shotgun (WGS) entry which is preliminary data.</text>
</comment>
<dbReference type="InterPro" id="IPR011014">
    <property type="entry name" value="MscS_channel_TM-2"/>
</dbReference>
<keyword evidence="7" id="KW-0997">Cell inner membrane</keyword>
<dbReference type="Gene3D" id="3.30.70.100">
    <property type="match status" value="1"/>
</dbReference>
<keyword evidence="4 7" id="KW-0812">Transmembrane</keyword>
<gene>
    <name evidence="11" type="ORF">E2B99_05050</name>
</gene>
<dbReference type="STRING" id="1120977.GCA_000619845_02688"/>
<dbReference type="InterPro" id="IPR023408">
    <property type="entry name" value="MscS_beta-dom_sf"/>
</dbReference>
<comment type="subcellular location">
    <subcellularLocation>
        <location evidence="7">Cell inner membrane</location>
        <topology evidence="7">Multi-pass membrane protein</topology>
    </subcellularLocation>
    <subcellularLocation>
        <location evidence="1">Cell membrane</location>
        <topology evidence="1">Multi-pass membrane protein</topology>
    </subcellularLocation>
</comment>
<feature type="region of interest" description="Disordered" evidence="8">
    <location>
        <begin position="280"/>
        <end position="313"/>
    </location>
</feature>
<dbReference type="Proteomes" id="UP000297834">
    <property type="component" value="Unassembled WGS sequence"/>
</dbReference>
<keyword evidence="7" id="KW-0813">Transport</keyword>
<evidence type="ECO:0000259" key="9">
    <source>
        <dbReference type="Pfam" id="PF00924"/>
    </source>
</evidence>
<evidence type="ECO:0000259" key="10">
    <source>
        <dbReference type="Pfam" id="PF21082"/>
    </source>
</evidence>
<keyword evidence="6 7" id="KW-0472">Membrane</keyword>
<comment type="caution">
    <text evidence="7">Lacks conserved residue(s) required for the propagation of feature annotation.</text>
</comment>
<name>A0A4Y7XE34_9GAMM</name>
<comment type="similarity">
    <text evidence="2 7">Belongs to the MscS (TC 1.A.23) family.</text>
</comment>
<comment type="subunit">
    <text evidence="7">Homoheptamer.</text>
</comment>
<feature type="domain" description="Mechanosensitive ion channel MscS C-terminal" evidence="10">
    <location>
        <begin position="191"/>
        <end position="269"/>
    </location>
</feature>
<keyword evidence="5 7" id="KW-1133">Transmembrane helix</keyword>
<evidence type="ECO:0000256" key="1">
    <source>
        <dbReference type="ARBA" id="ARBA00004651"/>
    </source>
</evidence>